<evidence type="ECO:0000313" key="2">
    <source>
        <dbReference type="EMBL" id="CAD7013504.1"/>
    </source>
</evidence>
<accession>A0A811VET2</accession>
<comment type="caution">
    <text evidence="2">The sequence shown here is derived from an EMBL/GenBank/DDBJ whole genome shotgun (WGS) entry which is preliminary data.</text>
</comment>
<protein>
    <submittedName>
        <fullName evidence="2">(Mediterranean fruit fly) hypothetical protein</fullName>
    </submittedName>
</protein>
<proteinExistence type="predicted"/>
<feature type="region of interest" description="Disordered" evidence="1">
    <location>
        <begin position="20"/>
        <end position="42"/>
    </location>
</feature>
<keyword evidence="3" id="KW-1185">Reference proteome</keyword>
<feature type="non-terminal residue" evidence="2">
    <location>
        <position position="1"/>
    </location>
</feature>
<sequence>KFMKLSCNLRSLYTTTVQPPETFHHLPKPASDAGKKLQEDNNATTGLSKFNIRCNINQPAIVNS</sequence>
<organism evidence="2 3">
    <name type="scientific">Ceratitis capitata</name>
    <name type="common">Mediterranean fruit fly</name>
    <name type="synonym">Tephritis capitata</name>
    <dbReference type="NCBI Taxonomy" id="7213"/>
    <lineage>
        <taxon>Eukaryota</taxon>
        <taxon>Metazoa</taxon>
        <taxon>Ecdysozoa</taxon>
        <taxon>Arthropoda</taxon>
        <taxon>Hexapoda</taxon>
        <taxon>Insecta</taxon>
        <taxon>Pterygota</taxon>
        <taxon>Neoptera</taxon>
        <taxon>Endopterygota</taxon>
        <taxon>Diptera</taxon>
        <taxon>Brachycera</taxon>
        <taxon>Muscomorpha</taxon>
        <taxon>Tephritoidea</taxon>
        <taxon>Tephritidae</taxon>
        <taxon>Ceratitis</taxon>
        <taxon>Ceratitis</taxon>
    </lineage>
</organism>
<reference evidence="2" key="1">
    <citation type="submission" date="2020-11" db="EMBL/GenBank/DDBJ databases">
        <authorList>
            <person name="Whitehead M."/>
        </authorList>
    </citation>
    <scope>NUCLEOTIDE SEQUENCE</scope>
    <source>
        <strain evidence="2">EGII</strain>
    </source>
</reference>
<name>A0A811VET2_CERCA</name>
<dbReference type="EMBL" id="CAJHJT010000056">
    <property type="protein sequence ID" value="CAD7013504.1"/>
    <property type="molecule type" value="Genomic_DNA"/>
</dbReference>
<gene>
    <name evidence="2" type="ORF">CCAP1982_LOCUS21564</name>
</gene>
<evidence type="ECO:0000313" key="3">
    <source>
        <dbReference type="Proteomes" id="UP000606786"/>
    </source>
</evidence>
<dbReference type="AlphaFoldDB" id="A0A811VET2"/>
<dbReference type="Proteomes" id="UP000606786">
    <property type="component" value="Unassembled WGS sequence"/>
</dbReference>
<evidence type="ECO:0000256" key="1">
    <source>
        <dbReference type="SAM" id="MobiDB-lite"/>
    </source>
</evidence>